<name>A0AAV7ZT69_9EUKA</name>
<dbReference type="InterPro" id="IPR040213">
    <property type="entry name" value="GIR2-like"/>
</dbReference>
<dbReference type="PROSITE" id="PS50908">
    <property type="entry name" value="RWD"/>
    <property type="match status" value="1"/>
</dbReference>
<dbReference type="GO" id="GO:0033554">
    <property type="term" value="P:cellular response to stress"/>
    <property type="evidence" value="ECO:0007669"/>
    <property type="project" value="UniProtKB-ARBA"/>
</dbReference>
<evidence type="ECO:0000256" key="1">
    <source>
        <dbReference type="SAM" id="Coils"/>
    </source>
</evidence>
<dbReference type="CDD" id="cd23823">
    <property type="entry name" value="RWD_GCN2"/>
    <property type="match status" value="1"/>
</dbReference>
<comment type="caution">
    <text evidence="3">The sequence shown here is derived from an EMBL/GenBank/DDBJ whole genome shotgun (WGS) entry which is preliminary data.</text>
</comment>
<dbReference type="SMART" id="SM00591">
    <property type="entry name" value="RWD"/>
    <property type="match status" value="1"/>
</dbReference>
<evidence type="ECO:0000313" key="4">
    <source>
        <dbReference type="Proteomes" id="UP001146793"/>
    </source>
</evidence>
<dbReference type="Gene3D" id="3.10.110.10">
    <property type="entry name" value="Ubiquitin Conjugating Enzyme"/>
    <property type="match status" value="1"/>
</dbReference>
<feature type="coiled-coil region" evidence="1">
    <location>
        <begin position="132"/>
        <end position="189"/>
    </location>
</feature>
<protein>
    <submittedName>
        <fullName evidence="3">Rwd domain-containing protein</fullName>
    </submittedName>
</protein>
<dbReference type="Pfam" id="PF05773">
    <property type="entry name" value="RWD"/>
    <property type="match status" value="1"/>
</dbReference>
<gene>
    <name evidence="3" type="ORF">M0812_10324</name>
</gene>
<reference evidence="3" key="1">
    <citation type="submission" date="2022-08" db="EMBL/GenBank/DDBJ databases">
        <title>Novel sulphate-reducing endosymbionts in the free-living metamonad Anaeramoeba.</title>
        <authorList>
            <person name="Jerlstrom-Hultqvist J."/>
            <person name="Cepicka I."/>
            <person name="Gallot-Lavallee L."/>
            <person name="Salas-Leiva D."/>
            <person name="Curtis B.A."/>
            <person name="Zahonova K."/>
            <person name="Pipaliya S."/>
            <person name="Dacks J."/>
            <person name="Roger A.J."/>
        </authorList>
    </citation>
    <scope>NUCLEOTIDE SEQUENCE</scope>
    <source>
        <strain evidence="3">Busselton2</strain>
    </source>
</reference>
<keyword evidence="1" id="KW-0175">Coiled coil</keyword>
<dbReference type="PANTHER" id="PTHR12292">
    <property type="entry name" value="RWD DOMAIN-CONTAINING PROTEIN"/>
    <property type="match status" value="1"/>
</dbReference>
<dbReference type="Proteomes" id="UP001146793">
    <property type="component" value="Unassembled WGS sequence"/>
</dbReference>
<dbReference type="InterPro" id="IPR016135">
    <property type="entry name" value="UBQ-conjugating_enzyme/RWD"/>
</dbReference>
<dbReference type="FunFam" id="3.10.110.10:FF:000050">
    <property type="entry name" value="eIF-2-alpha kinase GCN2"/>
    <property type="match status" value="1"/>
</dbReference>
<feature type="domain" description="RWD" evidence="2">
    <location>
        <begin position="11"/>
        <end position="119"/>
    </location>
</feature>
<dbReference type="GO" id="GO:0051246">
    <property type="term" value="P:regulation of protein metabolic process"/>
    <property type="evidence" value="ECO:0007669"/>
    <property type="project" value="UniProtKB-ARBA"/>
</dbReference>
<evidence type="ECO:0000313" key="3">
    <source>
        <dbReference type="EMBL" id="KAJ3444470.1"/>
    </source>
</evidence>
<dbReference type="EMBL" id="JANTQA010000023">
    <property type="protein sequence ID" value="KAJ3444470.1"/>
    <property type="molecule type" value="Genomic_DNA"/>
</dbReference>
<dbReference type="GO" id="GO:0010468">
    <property type="term" value="P:regulation of gene expression"/>
    <property type="evidence" value="ECO:0007669"/>
    <property type="project" value="UniProtKB-ARBA"/>
</dbReference>
<dbReference type="AlphaFoldDB" id="A0AAV7ZT69"/>
<evidence type="ECO:0000259" key="2">
    <source>
        <dbReference type="PROSITE" id="PS50908"/>
    </source>
</evidence>
<proteinExistence type="predicted"/>
<sequence>MNEEALEEQENEIMVLESIFMENFKILNEEDPKKFEITIKPDDLSEEDILNAPILKLIVQYTPNYPEEPPTYSLESVQYLSFKMLEDFTQKIDKTFEESLGMACIYQLVYDLKNDLMDFSGRKEDKGTKTELTEEEIELQKREEEQKIVKDRLKYGTPLTKELFEKWNKEFYKEQDEEKQKKLSELELMTKPTGIDFWKNQLLLDEKNQKEKN</sequence>
<dbReference type="InterPro" id="IPR006575">
    <property type="entry name" value="RWD_dom"/>
</dbReference>
<dbReference type="GO" id="GO:0009893">
    <property type="term" value="P:positive regulation of metabolic process"/>
    <property type="evidence" value="ECO:0007669"/>
    <property type="project" value="UniProtKB-ARBA"/>
</dbReference>
<accession>A0AAV7ZT69</accession>
<dbReference type="SUPFAM" id="SSF54495">
    <property type="entry name" value="UBC-like"/>
    <property type="match status" value="1"/>
</dbReference>
<organism evidence="3 4">
    <name type="scientific">Anaeramoeba flamelloides</name>
    <dbReference type="NCBI Taxonomy" id="1746091"/>
    <lineage>
        <taxon>Eukaryota</taxon>
        <taxon>Metamonada</taxon>
        <taxon>Anaeramoebidae</taxon>
        <taxon>Anaeramoeba</taxon>
    </lineage>
</organism>